<dbReference type="NCBIfam" id="TIGR01133">
    <property type="entry name" value="murG"/>
    <property type="match status" value="1"/>
</dbReference>
<dbReference type="PANTHER" id="PTHR21015:SF22">
    <property type="entry name" value="GLYCOSYLTRANSFERASE"/>
    <property type="match status" value="1"/>
</dbReference>
<dbReference type="SUPFAM" id="SSF53756">
    <property type="entry name" value="UDP-Glycosyltransferase/glycogen phosphorylase"/>
    <property type="match status" value="1"/>
</dbReference>
<evidence type="ECO:0000313" key="13">
    <source>
        <dbReference type="EMBL" id="BCS88354.1"/>
    </source>
</evidence>
<dbReference type="CDD" id="cd03785">
    <property type="entry name" value="GT28_MurG"/>
    <property type="match status" value="1"/>
</dbReference>
<keyword evidence="4 10" id="KW-0808">Transferase</keyword>
<dbReference type="Pfam" id="PF04101">
    <property type="entry name" value="Glyco_tran_28_C"/>
    <property type="match status" value="1"/>
</dbReference>
<evidence type="ECO:0000259" key="12">
    <source>
        <dbReference type="Pfam" id="PF04101"/>
    </source>
</evidence>
<dbReference type="Pfam" id="PF03033">
    <property type="entry name" value="Glyco_transf_28"/>
    <property type="match status" value="1"/>
</dbReference>
<evidence type="ECO:0000256" key="1">
    <source>
        <dbReference type="ARBA" id="ARBA00022475"/>
    </source>
</evidence>
<evidence type="ECO:0000256" key="6">
    <source>
        <dbReference type="ARBA" id="ARBA00022984"/>
    </source>
</evidence>
<dbReference type="HAMAP" id="MF_00033">
    <property type="entry name" value="MurG"/>
    <property type="match status" value="1"/>
</dbReference>
<dbReference type="EC" id="2.4.1.227" evidence="10"/>
<evidence type="ECO:0000256" key="2">
    <source>
        <dbReference type="ARBA" id="ARBA00022618"/>
    </source>
</evidence>
<keyword evidence="7 10" id="KW-0472">Membrane</keyword>
<dbReference type="PANTHER" id="PTHR21015">
    <property type="entry name" value="UDP-N-ACETYLGLUCOSAMINE--N-ACETYLMURAMYL-(PENTAPEPTIDE) PYROPHOSPHORYL-UNDECAPRENOL N-ACETYLGLUCOSAMINE TRANSFERASE 1"/>
    <property type="match status" value="1"/>
</dbReference>
<feature type="domain" description="Glycosyltransferase family 28 N-terminal" evidence="11">
    <location>
        <begin position="6"/>
        <end position="144"/>
    </location>
</feature>
<evidence type="ECO:0000256" key="8">
    <source>
        <dbReference type="ARBA" id="ARBA00023306"/>
    </source>
</evidence>
<gene>
    <name evidence="10 13" type="primary">murG</name>
    <name evidence="13" type="ORF">PSDVSF_15960</name>
</gene>
<feature type="binding site" evidence="10">
    <location>
        <position position="246"/>
    </location>
    <ligand>
        <name>UDP-N-acetyl-alpha-D-glucosamine</name>
        <dbReference type="ChEBI" id="CHEBI:57705"/>
    </ligand>
</feature>
<evidence type="ECO:0000256" key="5">
    <source>
        <dbReference type="ARBA" id="ARBA00022960"/>
    </source>
</evidence>
<dbReference type="EMBL" id="AP024485">
    <property type="protein sequence ID" value="BCS88354.1"/>
    <property type="molecule type" value="Genomic_DNA"/>
</dbReference>
<sequence length="364" mass="38393">MTLNRVVITTGGTGGHIFPALAVATELVLRNKGVDVLFVGGPGPEGDMARKFGLRFVELPASGIMGRGIPGILSAIGWVGTAVPRAIATIWRFKPEVVIGFGGYAGFCPVLAAWMLGKPTAVHEQNSVPGVTNKVLGNLVKRIFLSFRDNTVAFPVSKTTLTGNPVRLDIFKAAERRQSRITGKRVLVLGGSQGAKPINDAIIEGLPKLMEAGVTLVHQAGKADYTRVRAAYEAAGADSAQVHEFIEDMGTEYASCDLAICRSGATTVFEIAAAGVPAIFVPFPHATHDHQTMNATAMSDLGAAKLIPQSVLTGDMLAHAACRLLDDEKRLKDMEEAARQFAKPNAAADIVSGLESLVTQGRGV</sequence>
<evidence type="ECO:0000256" key="3">
    <source>
        <dbReference type="ARBA" id="ARBA00022676"/>
    </source>
</evidence>
<name>A0ABN6ESZ4_9BACT</name>
<keyword evidence="1 10" id="KW-1003">Cell membrane</keyword>
<feature type="binding site" evidence="10">
    <location>
        <position position="291"/>
    </location>
    <ligand>
        <name>UDP-N-acetyl-alpha-D-glucosamine</name>
        <dbReference type="ChEBI" id="CHEBI:57705"/>
    </ligand>
</feature>
<accession>A0ABN6ESZ4</accession>
<keyword evidence="2 10" id="KW-0132">Cell division</keyword>
<evidence type="ECO:0000256" key="4">
    <source>
        <dbReference type="ARBA" id="ARBA00022679"/>
    </source>
</evidence>
<comment type="function">
    <text evidence="10">Cell wall formation. Catalyzes the transfer of a GlcNAc subunit on undecaprenyl-pyrophosphoryl-MurNAc-pentapeptide (lipid intermediate I) to form undecaprenyl-pyrophosphoryl-MurNAc-(pentapeptide)GlcNAc (lipid intermediate II).</text>
</comment>
<keyword evidence="5 10" id="KW-0133">Cell shape</keyword>
<feature type="binding site" evidence="10">
    <location>
        <begin position="13"/>
        <end position="15"/>
    </location>
    <ligand>
        <name>UDP-N-acetyl-alpha-D-glucosamine</name>
        <dbReference type="ChEBI" id="CHEBI:57705"/>
    </ligand>
</feature>
<reference evidence="13" key="1">
    <citation type="journal article" date="2022" name="Arch. Microbiol.">
        <title>Pseudodesulfovibrio sediminis sp. nov., a mesophilic and neutrophilic sulfate-reducing bacterium isolated from sediment of a brackish lake.</title>
        <authorList>
            <person name="Takahashi A."/>
            <person name="Kojima H."/>
            <person name="Watanabe M."/>
            <person name="Fukui M."/>
        </authorList>
    </citation>
    <scope>NUCLEOTIDE SEQUENCE</scope>
    <source>
        <strain evidence="13">SF6</strain>
    </source>
</reference>
<comment type="caution">
    <text evidence="10">Lacks conserved residue(s) required for the propagation of feature annotation.</text>
</comment>
<comment type="similarity">
    <text evidence="10">Belongs to the glycosyltransferase 28 family. MurG subfamily.</text>
</comment>
<evidence type="ECO:0000256" key="7">
    <source>
        <dbReference type="ARBA" id="ARBA00023136"/>
    </source>
</evidence>
<dbReference type="InterPro" id="IPR006009">
    <property type="entry name" value="GlcNAc_MurG"/>
</dbReference>
<dbReference type="GO" id="GO:0016740">
    <property type="term" value="F:transferase activity"/>
    <property type="evidence" value="ECO:0007669"/>
    <property type="project" value="UniProtKB-KW"/>
</dbReference>
<comment type="pathway">
    <text evidence="10">Cell wall biogenesis; peptidoglycan biosynthesis.</text>
</comment>
<keyword evidence="3 10" id="KW-0328">Glycosyltransferase</keyword>
<dbReference type="Proteomes" id="UP001053296">
    <property type="component" value="Chromosome"/>
</dbReference>
<keyword evidence="8 10" id="KW-0131">Cell cycle</keyword>
<organism evidence="13 14">
    <name type="scientific">Pseudodesulfovibrio sediminis</name>
    <dbReference type="NCBI Taxonomy" id="2810563"/>
    <lineage>
        <taxon>Bacteria</taxon>
        <taxon>Pseudomonadati</taxon>
        <taxon>Thermodesulfobacteriota</taxon>
        <taxon>Desulfovibrionia</taxon>
        <taxon>Desulfovibrionales</taxon>
        <taxon>Desulfovibrionaceae</taxon>
    </lineage>
</organism>
<proteinExistence type="inferred from homology"/>
<feature type="binding site" evidence="10">
    <location>
        <position position="126"/>
    </location>
    <ligand>
        <name>UDP-N-acetyl-alpha-D-glucosamine</name>
        <dbReference type="ChEBI" id="CHEBI:57705"/>
    </ligand>
</feature>
<keyword evidence="14" id="KW-1185">Reference proteome</keyword>
<dbReference type="InterPro" id="IPR004276">
    <property type="entry name" value="GlycoTrans_28_N"/>
</dbReference>
<keyword evidence="9 10" id="KW-0961">Cell wall biogenesis/degradation</keyword>
<comment type="subcellular location">
    <subcellularLocation>
        <location evidence="10">Cell membrane</location>
        <topology evidence="10">Peripheral membrane protein</topology>
        <orientation evidence="10">Cytoplasmic side</orientation>
    </subcellularLocation>
</comment>
<feature type="domain" description="Glycosyl transferase family 28 C-terminal" evidence="12">
    <location>
        <begin position="186"/>
        <end position="348"/>
    </location>
</feature>
<dbReference type="Gene3D" id="3.40.50.2000">
    <property type="entry name" value="Glycogen Phosphorylase B"/>
    <property type="match status" value="2"/>
</dbReference>
<evidence type="ECO:0000256" key="9">
    <source>
        <dbReference type="ARBA" id="ARBA00023316"/>
    </source>
</evidence>
<dbReference type="InterPro" id="IPR007235">
    <property type="entry name" value="Glyco_trans_28_C"/>
</dbReference>
<protein>
    <recommendedName>
        <fullName evidence="10">UDP-N-acetylglucosamine--N-acetylmuramyl-(pentapeptide) pyrophosphoryl-undecaprenol N-acetylglucosamine transferase</fullName>
        <ecNumber evidence="10">2.4.1.227</ecNumber>
    </recommendedName>
    <alternativeName>
        <fullName evidence="10">Undecaprenyl-PP-MurNAc-pentapeptide-UDPGlcNAc GlcNAc transferase</fullName>
    </alternativeName>
</protein>
<evidence type="ECO:0000313" key="14">
    <source>
        <dbReference type="Proteomes" id="UP001053296"/>
    </source>
</evidence>
<feature type="binding site" evidence="10">
    <location>
        <position position="192"/>
    </location>
    <ligand>
        <name>UDP-N-acetyl-alpha-D-glucosamine</name>
        <dbReference type="ChEBI" id="CHEBI:57705"/>
    </ligand>
</feature>
<comment type="catalytic activity">
    <reaction evidence="10">
        <text>di-trans,octa-cis-undecaprenyl diphospho-N-acetyl-alpha-D-muramoyl-L-alanyl-D-glutamyl-meso-2,6-diaminopimeloyl-D-alanyl-D-alanine + UDP-N-acetyl-alpha-D-glucosamine = di-trans,octa-cis-undecaprenyl diphospho-[N-acetyl-alpha-D-glucosaminyl-(1-&gt;4)]-N-acetyl-alpha-D-muramoyl-L-alanyl-D-glutamyl-meso-2,6-diaminopimeloyl-D-alanyl-D-alanine + UDP + H(+)</text>
        <dbReference type="Rhea" id="RHEA:31227"/>
        <dbReference type="ChEBI" id="CHEBI:15378"/>
        <dbReference type="ChEBI" id="CHEBI:57705"/>
        <dbReference type="ChEBI" id="CHEBI:58223"/>
        <dbReference type="ChEBI" id="CHEBI:61387"/>
        <dbReference type="ChEBI" id="CHEBI:61388"/>
        <dbReference type="EC" id="2.4.1.227"/>
    </reaction>
</comment>
<evidence type="ECO:0000259" key="11">
    <source>
        <dbReference type="Pfam" id="PF03033"/>
    </source>
</evidence>
<evidence type="ECO:0000256" key="10">
    <source>
        <dbReference type="HAMAP-Rule" id="MF_00033"/>
    </source>
</evidence>
<keyword evidence="6 10" id="KW-0573">Peptidoglycan synthesis</keyword>
<dbReference type="RefSeq" id="WP_229595938.1">
    <property type="nucleotide sequence ID" value="NZ_AP024485.1"/>
</dbReference>
<feature type="binding site" evidence="10">
    <location>
        <position position="167"/>
    </location>
    <ligand>
        <name>UDP-N-acetyl-alpha-D-glucosamine</name>
        <dbReference type="ChEBI" id="CHEBI:57705"/>
    </ligand>
</feature>